<keyword evidence="1" id="KW-0732">Signal</keyword>
<proteinExistence type="predicted"/>
<organism evidence="3 4">
    <name type="scientific">Clohesyomyces aquaticus</name>
    <dbReference type="NCBI Taxonomy" id="1231657"/>
    <lineage>
        <taxon>Eukaryota</taxon>
        <taxon>Fungi</taxon>
        <taxon>Dikarya</taxon>
        <taxon>Ascomycota</taxon>
        <taxon>Pezizomycotina</taxon>
        <taxon>Dothideomycetes</taxon>
        <taxon>Pleosporomycetidae</taxon>
        <taxon>Pleosporales</taxon>
        <taxon>Lindgomycetaceae</taxon>
        <taxon>Clohesyomyces</taxon>
    </lineage>
</organism>
<dbReference type="Proteomes" id="UP000193144">
    <property type="component" value="Unassembled WGS sequence"/>
</dbReference>
<feature type="signal peptide" evidence="1">
    <location>
        <begin position="1"/>
        <end position="20"/>
    </location>
</feature>
<evidence type="ECO:0000313" key="3">
    <source>
        <dbReference type="EMBL" id="ORY12617.1"/>
    </source>
</evidence>
<dbReference type="OrthoDB" id="73875at2759"/>
<dbReference type="Pfam" id="PF14856">
    <property type="entry name" value="Hce2"/>
    <property type="match status" value="1"/>
</dbReference>
<dbReference type="InterPro" id="IPR029226">
    <property type="entry name" value="Ecp2-like"/>
</dbReference>
<accession>A0A1Y1ZRJ4</accession>
<gene>
    <name evidence="3" type="ORF">BCR34DRAFT_563401</name>
</gene>
<evidence type="ECO:0000256" key="1">
    <source>
        <dbReference type="SAM" id="SignalP"/>
    </source>
</evidence>
<comment type="caution">
    <text evidence="3">The sequence shown here is derived from an EMBL/GenBank/DDBJ whole genome shotgun (WGS) entry which is preliminary data.</text>
</comment>
<dbReference type="STRING" id="1231657.A0A1Y1ZRJ4"/>
<dbReference type="AlphaFoldDB" id="A0A1Y1ZRJ4"/>
<reference evidence="3 4" key="1">
    <citation type="submission" date="2016-07" db="EMBL/GenBank/DDBJ databases">
        <title>Pervasive Adenine N6-methylation of Active Genes in Fungi.</title>
        <authorList>
            <consortium name="DOE Joint Genome Institute"/>
            <person name="Mondo S.J."/>
            <person name="Dannebaum R.O."/>
            <person name="Kuo R.C."/>
            <person name="Labutti K."/>
            <person name="Haridas S."/>
            <person name="Kuo A."/>
            <person name="Salamov A."/>
            <person name="Ahrendt S.R."/>
            <person name="Lipzen A."/>
            <person name="Sullivan W."/>
            <person name="Andreopoulos W.B."/>
            <person name="Clum A."/>
            <person name="Lindquist E."/>
            <person name="Daum C."/>
            <person name="Ramamoorthy G.K."/>
            <person name="Gryganskyi A."/>
            <person name="Culley D."/>
            <person name="Magnuson J.K."/>
            <person name="James T.Y."/>
            <person name="O'Malley M.A."/>
            <person name="Stajich J.E."/>
            <person name="Spatafora J.W."/>
            <person name="Visel A."/>
            <person name="Grigoriev I.V."/>
        </authorList>
    </citation>
    <scope>NUCLEOTIDE SEQUENCE [LARGE SCALE GENOMIC DNA]</scope>
    <source>
        <strain evidence="3 4">CBS 115471</strain>
    </source>
</reference>
<feature type="chain" id="PRO_5012056240" evidence="1">
    <location>
        <begin position="21"/>
        <end position="152"/>
    </location>
</feature>
<evidence type="ECO:0000259" key="2">
    <source>
        <dbReference type="Pfam" id="PF14856"/>
    </source>
</evidence>
<feature type="domain" description="Ecp2 effector protein-like" evidence="2">
    <location>
        <begin position="38"/>
        <end position="136"/>
    </location>
</feature>
<keyword evidence="4" id="KW-1185">Reference proteome</keyword>
<evidence type="ECO:0000313" key="4">
    <source>
        <dbReference type="Proteomes" id="UP000193144"/>
    </source>
</evidence>
<name>A0A1Y1ZRJ4_9PLEO</name>
<sequence length="152" mass="15972">MLFSTAQLALALSSLQYVYSMPTTPRAESSRLTPRTNDCGASDFVNASSTGSPLISDCLQIAANIVHGGAFFITAVNFEHTIASFGSCAFQVQTSDFGIVHVGNEDIIDLINESIARFAAPNPGQNFVGASGQMGCQTVGHTAPVAWAIIRT</sequence>
<dbReference type="EMBL" id="MCFA01000049">
    <property type="protein sequence ID" value="ORY12617.1"/>
    <property type="molecule type" value="Genomic_DNA"/>
</dbReference>
<protein>
    <submittedName>
        <fullName evidence="3">Putative necrosis-inducing factor-domain-containing protein</fullName>
    </submittedName>
</protein>